<dbReference type="KEGG" id="rla:Rhola_00000220"/>
<feature type="transmembrane region" description="Helical" evidence="1">
    <location>
        <begin position="13"/>
        <end position="32"/>
    </location>
</feature>
<feature type="transmembrane region" description="Helical" evidence="1">
    <location>
        <begin position="455"/>
        <end position="476"/>
    </location>
</feature>
<evidence type="ECO:0000259" key="2">
    <source>
        <dbReference type="Pfam" id="PF13231"/>
    </source>
</evidence>
<keyword evidence="1" id="KW-0812">Transmembrane</keyword>
<reference evidence="3 4" key="1">
    <citation type="journal article" date="2014" name="Int. J. Syst. Evol. Microbiol.">
        <title>Rhodoluna lacicola gen. nov., sp. nov., a planktonic freshwater bacterium with stream-lined genome.</title>
        <authorList>
            <person name="Hahn M."/>
            <person name="Schmidt J."/>
            <person name="Taipale S.J."/>
            <person name="Doolittle W.F."/>
            <person name="Koll U."/>
        </authorList>
    </citation>
    <scope>NUCLEOTIDE SEQUENCE [LARGE SCALE GENOMIC DNA]</scope>
    <source>
        <strain evidence="3 4">MWH-Ta8</strain>
    </source>
</reference>
<feature type="transmembrane region" description="Helical" evidence="1">
    <location>
        <begin position="285"/>
        <end position="306"/>
    </location>
</feature>
<feature type="transmembrane region" description="Helical" evidence="1">
    <location>
        <begin position="84"/>
        <end position="101"/>
    </location>
</feature>
<feature type="transmembrane region" description="Helical" evidence="1">
    <location>
        <begin position="365"/>
        <end position="383"/>
    </location>
</feature>
<name>A0A060JJQ5_9MICO</name>
<keyword evidence="4" id="KW-1185">Reference proteome</keyword>
<keyword evidence="1" id="KW-0472">Membrane</keyword>
<dbReference type="Proteomes" id="UP000067708">
    <property type="component" value="Chromosome"/>
</dbReference>
<dbReference type="STRING" id="529884.Rhola_00000220"/>
<dbReference type="OrthoDB" id="9801725at2"/>
<dbReference type="InterPro" id="IPR038731">
    <property type="entry name" value="RgtA/B/C-like"/>
</dbReference>
<feature type="transmembrane region" description="Helical" evidence="1">
    <location>
        <begin position="327"/>
        <end position="345"/>
    </location>
</feature>
<dbReference type="AlphaFoldDB" id="A0A060JJQ5"/>
<feature type="transmembrane region" description="Helical" evidence="1">
    <location>
        <begin position="390"/>
        <end position="408"/>
    </location>
</feature>
<evidence type="ECO:0000256" key="1">
    <source>
        <dbReference type="SAM" id="Phobius"/>
    </source>
</evidence>
<feature type="transmembrane region" description="Helical" evidence="1">
    <location>
        <begin position="171"/>
        <end position="191"/>
    </location>
</feature>
<organism evidence="3 4">
    <name type="scientific">Rhodoluna lacicola</name>
    <dbReference type="NCBI Taxonomy" id="529884"/>
    <lineage>
        <taxon>Bacteria</taxon>
        <taxon>Bacillati</taxon>
        <taxon>Actinomycetota</taxon>
        <taxon>Actinomycetes</taxon>
        <taxon>Micrococcales</taxon>
        <taxon>Microbacteriaceae</taxon>
        <taxon>Luna cluster</taxon>
        <taxon>Luna-1 subcluster</taxon>
        <taxon>Rhodoluna</taxon>
    </lineage>
</organism>
<protein>
    <recommendedName>
        <fullName evidence="2">Glycosyltransferase RgtA/B/C/D-like domain-containing protein</fullName>
    </recommendedName>
</protein>
<feature type="domain" description="Glycosyltransferase RgtA/B/C/D-like" evidence="2">
    <location>
        <begin position="87"/>
        <end position="190"/>
    </location>
</feature>
<feature type="transmembrane region" description="Helical" evidence="1">
    <location>
        <begin position="107"/>
        <end position="126"/>
    </location>
</feature>
<dbReference type="Pfam" id="PF13231">
    <property type="entry name" value="PMT_2"/>
    <property type="match status" value="1"/>
</dbReference>
<proteinExistence type="predicted"/>
<gene>
    <name evidence="3" type="ORF">Rhola_00000220</name>
</gene>
<keyword evidence="1" id="KW-1133">Transmembrane helix</keyword>
<sequence length="578" mass="61817">MTAAVSVNRFDRAYFWLVVPFIAALISIGRVWPVLPAVMQDEYVYSIQARFTPFAEQLYPNYLFSWLYSGTSACGADFYSCGKALNVVFFFATLAFIFFISRRLLSITWGAMIATVAAFSPIHVYVSYFMPEAMYFAFITATIYVALIAGAKHKLSWWVATGALLGLSALVKPHALFTLPAFLLFALLVALRSESGSLGQGLMASLGKLGAFAVVKFGGGFAFAGAAGLSLFGTSYESSLNQFVSENAQGQADVAAQTVSTVSNAATESSVQAAESSGPGFFEVFIPHSLAHLALLLTVAGIPLLLSMSVIKDAVIKKQEVSASSQFLLLIGLLSLSFALVVGAFEGVVTSLGDDHSSRIITRYYEFLVPLLLIAAAVFAKFVEPKIRVRLIQSGFIIAALVFGWVYLSGVNQSFADSILLSGYLSGPAVIPIIAAIGIIVALVWIFSANSGSKLIVYVATPLILLIAGFTSQSYLLSQVGTNEAYFDVAGQKAKSLLADVAGEKISIVGPVRYQNFTTKFWIDKPAIQDVTLPDGQAIDAASMPNVDYVVLIGNAKITGTTEVLDQAEGYAIVKIVR</sequence>
<evidence type="ECO:0000313" key="3">
    <source>
        <dbReference type="EMBL" id="AIC46853.1"/>
    </source>
</evidence>
<feature type="transmembrane region" description="Helical" evidence="1">
    <location>
        <begin position="211"/>
        <end position="232"/>
    </location>
</feature>
<dbReference type="RefSeq" id="WP_038501492.1">
    <property type="nucleotide sequence ID" value="NZ_CP007490.1"/>
</dbReference>
<dbReference type="EMBL" id="CP007490">
    <property type="protein sequence ID" value="AIC46853.1"/>
    <property type="molecule type" value="Genomic_DNA"/>
</dbReference>
<feature type="transmembrane region" description="Helical" evidence="1">
    <location>
        <begin position="428"/>
        <end position="448"/>
    </location>
</feature>
<evidence type="ECO:0000313" key="4">
    <source>
        <dbReference type="Proteomes" id="UP000067708"/>
    </source>
</evidence>
<accession>A0A060JJQ5</accession>
<dbReference type="HOGENOM" id="CLU_471627_0_0_11"/>
<feature type="transmembrane region" description="Helical" evidence="1">
    <location>
        <begin position="133"/>
        <end position="151"/>
    </location>
</feature>